<sequence>MGWMMEGTPTDILFQAFDDYIKAAPYAPLLTRCCDAEKIELDGARGRCDGLDDGGDSDGFRRPTITSRPRRMHRSLLGAATRRKLNMHGARGRCDGLDDGGDSDGYKVDDVIKAASYAPLLTRCCDAEKMIWTARGGVAMGWMMEGTPTGKLTTHSYKVDDYIKAAPPHRSLLGAVTRRTRDMHGAWGRCDGLDDGGDSDGFRRSTITSRPRRLYRSLLGATARRKRIMHGAWGRCDGLDDGGDSDGYKVDYYIKATPPHRSLLGVFETVDDDIKAASYAPLPTRCCDAEKRRYGRRVGTLRWVEDGGIATNVLEAG</sequence>
<organism evidence="1 2">
    <name type="scientific">Mycena belliarum</name>
    <dbReference type="NCBI Taxonomy" id="1033014"/>
    <lineage>
        <taxon>Eukaryota</taxon>
        <taxon>Fungi</taxon>
        <taxon>Dikarya</taxon>
        <taxon>Basidiomycota</taxon>
        <taxon>Agaricomycotina</taxon>
        <taxon>Agaricomycetes</taxon>
        <taxon>Agaricomycetidae</taxon>
        <taxon>Agaricales</taxon>
        <taxon>Marasmiineae</taxon>
        <taxon>Mycenaceae</taxon>
        <taxon>Mycena</taxon>
    </lineage>
</organism>
<comment type="caution">
    <text evidence="1">The sequence shown here is derived from an EMBL/GenBank/DDBJ whole genome shotgun (WGS) entry which is preliminary data.</text>
</comment>
<evidence type="ECO:0000313" key="1">
    <source>
        <dbReference type="EMBL" id="KAJ7087631.1"/>
    </source>
</evidence>
<accession>A0AAD6U3B6</accession>
<reference evidence="1" key="1">
    <citation type="submission" date="2023-03" db="EMBL/GenBank/DDBJ databases">
        <title>Massive genome expansion in bonnet fungi (Mycena s.s.) driven by repeated elements and novel gene families across ecological guilds.</title>
        <authorList>
            <consortium name="Lawrence Berkeley National Laboratory"/>
            <person name="Harder C.B."/>
            <person name="Miyauchi S."/>
            <person name="Viragh M."/>
            <person name="Kuo A."/>
            <person name="Thoen E."/>
            <person name="Andreopoulos B."/>
            <person name="Lu D."/>
            <person name="Skrede I."/>
            <person name="Drula E."/>
            <person name="Henrissat B."/>
            <person name="Morin E."/>
            <person name="Kohler A."/>
            <person name="Barry K."/>
            <person name="LaButti K."/>
            <person name="Morin E."/>
            <person name="Salamov A."/>
            <person name="Lipzen A."/>
            <person name="Mereny Z."/>
            <person name="Hegedus B."/>
            <person name="Baldrian P."/>
            <person name="Stursova M."/>
            <person name="Weitz H."/>
            <person name="Taylor A."/>
            <person name="Grigoriev I.V."/>
            <person name="Nagy L.G."/>
            <person name="Martin F."/>
            <person name="Kauserud H."/>
        </authorList>
    </citation>
    <scope>NUCLEOTIDE SEQUENCE</scope>
    <source>
        <strain evidence="1">CBHHK173m</strain>
    </source>
</reference>
<dbReference type="AlphaFoldDB" id="A0AAD6U3B6"/>
<protein>
    <submittedName>
        <fullName evidence="1">Uncharacterized protein</fullName>
    </submittedName>
</protein>
<name>A0AAD6U3B6_9AGAR</name>
<dbReference type="EMBL" id="JARJCN010000028">
    <property type="protein sequence ID" value="KAJ7087631.1"/>
    <property type="molecule type" value="Genomic_DNA"/>
</dbReference>
<evidence type="ECO:0000313" key="2">
    <source>
        <dbReference type="Proteomes" id="UP001222325"/>
    </source>
</evidence>
<dbReference type="Proteomes" id="UP001222325">
    <property type="component" value="Unassembled WGS sequence"/>
</dbReference>
<keyword evidence="2" id="KW-1185">Reference proteome</keyword>
<gene>
    <name evidence="1" type="ORF">B0H15DRAFT_950006</name>
</gene>
<proteinExistence type="predicted"/>